<reference evidence="2 3" key="1">
    <citation type="submission" date="2017-08" db="EMBL/GenBank/DDBJ databases">
        <authorList>
            <person name="de Groot N.N."/>
        </authorList>
    </citation>
    <scope>NUCLEOTIDE SEQUENCE [LARGE SCALE GENOMIC DNA]</scope>
    <source>
        <strain evidence="2 3">USBA 352</strain>
    </source>
</reference>
<feature type="transmembrane region" description="Helical" evidence="1">
    <location>
        <begin position="20"/>
        <end position="45"/>
    </location>
</feature>
<proteinExistence type="predicted"/>
<keyword evidence="1" id="KW-0472">Membrane</keyword>
<dbReference type="RefSeq" id="WP_097174556.1">
    <property type="nucleotide sequence ID" value="NZ_OBML01000004.1"/>
</dbReference>
<dbReference type="PANTHER" id="PTHR35813">
    <property type="entry name" value="INNER MEMBRANE PROTEIN YBAN"/>
    <property type="match status" value="1"/>
</dbReference>
<sequence>MDQNAPTPSSSWALRLGYRLLGVLLVAIGIIGAFLPLLPSTIFFIGATACFARSSPALEAWLLEHPQFGPGIRAWREEGAIRPRAKIAALSGMAFGYAVFLLSARPTLPLTVFVGVVMMGCATYVASRPSGSEPT</sequence>
<dbReference type="PIRSF" id="PIRSF016789">
    <property type="entry name" value="DUF454"/>
    <property type="match status" value="1"/>
</dbReference>
<dbReference type="Pfam" id="PF04304">
    <property type="entry name" value="DUF454"/>
    <property type="match status" value="1"/>
</dbReference>
<evidence type="ECO:0000313" key="3">
    <source>
        <dbReference type="Proteomes" id="UP000219331"/>
    </source>
</evidence>
<dbReference type="STRING" id="538381.GCA_001696535_00281"/>
<dbReference type="Proteomes" id="UP000219331">
    <property type="component" value="Unassembled WGS sequence"/>
</dbReference>
<dbReference type="PANTHER" id="PTHR35813:SF1">
    <property type="entry name" value="INNER MEMBRANE PROTEIN YBAN"/>
    <property type="match status" value="1"/>
</dbReference>
<dbReference type="AlphaFoldDB" id="A0A285S8Q2"/>
<evidence type="ECO:0008006" key="4">
    <source>
        <dbReference type="Google" id="ProtNLM"/>
    </source>
</evidence>
<keyword evidence="1" id="KW-1133">Transmembrane helix</keyword>
<dbReference type="GO" id="GO:0005886">
    <property type="term" value="C:plasma membrane"/>
    <property type="evidence" value="ECO:0007669"/>
    <property type="project" value="TreeGrafter"/>
</dbReference>
<dbReference type="EMBL" id="OBML01000004">
    <property type="protein sequence ID" value="SOC03412.1"/>
    <property type="molecule type" value="Genomic_DNA"/>
</dbReference>
<keyword evidence="3" id="KW-1185">Reference proteome</keyword>
<organism evidence="2 3">
    <name type="scientific">Stappia indica</name>
    <dbReference type="NCBI Taxonomy" id="538381"/>
    <lineage>
        <taxon>Bacteria</taxon>
        <taxon>Pseudomonadati</taxon>
        <taxon>Pseudomonadota</taxon>
        <taxon>Alphaproteobacteria</taxon>
        <taxon>Hyphomicrobiales</taxon>
        <taxon>Stappiaceae</taxon>
        <taxon>Stappia</taxon>
    </lineage>
</organism>
<gene>
    <name evidence="2" type="ORF">SAMN05421512_104113</name>
</gene>
<evidence type="ECO:0000313" key="2">
    <source>
        <dbReference type="EMBL" id="SOC03412.1"/>
    </source>
</evidence>
<keyword evidence="1" id="KW-0812">Transmembrane</keyword>
<dbReference type="OrthoDB" id="9816293at2"/>
<name>A0A285S8Q2_9HYPH</name>
<dbReference type="InterPro" id="IPR007401">
    <property type="entry name" value="DUF454"/>
</dbReference>
<protein>
    <recommendedName>
        <fullName evidence="4">Inner membrane protein</fullName>
    </recommendedName>
</protein>
<accession>A0A285S8Q2</accession>
<evidence type="ECO:0000256" key="1">
    <source>
        <dbReference type="SAM" id="Phobius"/>
    </source>
</evidence>